<proteinExistence type="predicted"/>
<comment type="caution">
    <text evidence="1">The sequence shown here is derived from an EMBL/GenBank/DDBJ whole genome shotgun (WGS) entry which is preliminary data.</text>
</comment>
<feature type="non-terminal residue" evidence="1">
    <location>
        <position position="14"/>
    </location>
</feature>
<evidence type="ECO:0000313" key="1">
    <source>
        <dbReference type="EMBL" id="CAG7734146.1"/>
    </source>
</evidence>
<sequence length="14" mass="1630">DIVYVIDFCLTKSN</sequence>
<gene>
    <name evidence="1" type="ORF">AFUS01_LOCUS22550</name>
</gene>
<reference evidence="1" key="1">
    <citation type="submission" date="2021-06" db="EMBL/GenBank/DDBJ databases">
        <authorList>
            <person name="Hodson N. C."/>
            <person name="Mongue J. A."/>
            <person name="Jaron S. K."/>
        </authorList>
    </citation>
    <scope>NUCLEOTIDE SEQUENCE</scope>
</reference>
<protein>
    <submittedName>
        <fullName evidence="1">Uncharacterized protein</fullName>
    </submittedName>
</protein>
<feature type="non-terminal residue" evidence="1">
    <location>
        <position position="1"/>
    </location>
</feature>
<keyword evidence="2" id="KW-1185">Reference proteome</keyword>
<organism evidence="1 2">
    <name type="scientific">Allacma fusca</name>
    <dbReference type="NCBI Taxonomy" id="39272"/>
    <lineage>
        <taxon>Eukaryota</taxon>
        <taxon>Metazoa</taxon>
        <taxon>Ecdysozoa</taxon>
        <taxon>Arthropoda</taxon>
        <taxon>Hexapoda</taxon>
        <taxon>Collembola</taxon>
        <taxon>Symphypleona</taxon>
        <taxon>Sminthuridae</taxon>
        <taxon>Allacma</taxon>
    </lineage>
</organism>
<dbReference type="Proteomes" id="UP000708208">
    <property type="component" value="Unassembled WGS sequence"/>
</dbReference>
<dbReference type="EMBL" id="CAJVCH010263817">
    <property type="protein sequence ID" value="CAG7734146.1"/>
    <property type="molecule type" value="Genomic_DNA"/>
</dbReference>
<name>A0A8J2KFD5_9HEXA</name>
<evidence type="ECO:0000313" key="2">
    <source>
        <dbReference type="Proteomes" id="UP000708208"/>
    </source>
</evidence>
<accession>A0A8J2KFD5</accession>